<protein>
    <recommendedName>
        <fullName evidence="3">Universal stress protein B</fullName>
    </recommendedName>
</protein>
<evidence type="ECO:0000256" key="3">
    <source>
        <dbReference type="ARBA" id="ARBA00021128"/>
    </source>
</evidence>
<sequence>MIVDMFLFALCIVTIVNIARCLSSLRSLLYVMRQAHPLLYQQVDGRGFFSVQGNFAKQIRLYHYLKCREYQQHHDEIFTAKCDRVRYLFALNVALVAITFVTAVMM</sequence>
<dbReference type="AlphaFoldDB" id="A0A1R4B7Y7"/>
<dbReference type="Pfam" id="PF10625">
    <property type="entry name" value="UspB"/>
    <property type="match status" value="1"/>
</dbReference>
<evidence type="ECO:0000256" key="2">
    <source>
        <dbReference type="ARBA" id="ARBA00009803"/>
    </source>
</evidence>
<dbReference type="RefSeq" id="WP_077315430.1">
    <property type="nucleotide sequence ID" value="NZ_AP024887.1"/>
</dbReference>
<organism evidence="10 11">
    <name type="scientific">Vibrio palustris</name>
    <dbReference type="NCBI Taxonomy" id="1918946"/>
    <lineage>
        <taxon>Bacteria</taxon>
        <taxon>Pseudomonadati</taxon>
        <taxon>Pseudomonadota</taxon>
        <taxon>Gammaproteobacteria</taxon>
        <taxon>Vibrionales</taxon>
        <taxon>Vibrionaceae</taxon>
        <taxon>Vibrio</taxon>
    </lineage>
</organism>
<evidence type="ECO:0000313" key="10">
    <source>
        <dbReference type="EMBL" id="SJL85037.1"/>
    </source>
</evidence>
<proteinExistence type="inferred from homology"/>
<dbReference type="InterPro" id="IPR019598">
    <property type="entry name" value="Universal_stress_protein_B"/>
</dbReference>
<keyword evidence="5" id="KW-0997">Cell inner membrane</keyword>
<keyword evidence="4" id="KW-1003">Cell membrane</keyword>
<comment type="subcellular location">
    <subcellularLocation>
        <location evidence="1">Cell inner membrane</location>
        <topology evidence="1">Multi-pass membrane protein</topology>
    </subcellularLocation>
</comment>
<comment type="similarity">
    <text evidence="2">Belongs to the universal stress protein B family.</text>
</comment>
<name>A0A1R4B7Y7_9VIBR</name>
<dbReference type="GO" id="GO:0005886">
    <property type="term" value="C:plasma membrane"/>
    <property type="evidence" value="ECO:0007669"/>
    <property type="project" value="UniProtKB-SubCell"/>
</dbReference>
<evidence type="ECO:0000256" key="7">
    <source>
        <dbReference type="ARBA" id="ARBA00022989"/>
    </source>
</evidence>
<dbReference type="OrthoDB" id="6432605at2"/>
<evidence type="ECO:0000256" key="9">
    <source>
        <dbReference type="SAM" id="Phobius"/>
    </source>
</evidence>
<evidence type="ECO:0000256" key="6">
    <source>
        <dbReference type="ARBA" id="ARBA00022692"/>
    </source>
</evidence>
<gene>
    <name evidence="10" type="primary">uspB</name>
    <name evidence="10" type="ORF">VPAL9027_03058</name>
</gene>
<evidence type="ECO:0000256" key="1">
    <source>
        <dbReference type="ARBA" id="ARBA00004429"/>
    </source>
</evidence>
<accession>A0A1R4B7Y7</accession>
<dbReference type="NCBIfam" id="NF003435">
    <property type="entry name" value="PRK04960.1"/>
    <property type="match status" value="1"/>
</dbReference>
<keyword evidence="11" id="KW-1185">Reference proteome</keyword>
<keyword evidence="7 9" id="KW-1133">Transmembrane helix</keyword>
<feature type="transmembrane region" description="Helical" evidence="9">
    <location>
        <begin position="87"/>
        <end position="105"/>
    </location>
</feature>
<evidence type="ECO:0000256" key="4">
    <source>
        <dbReference type="ARBA" id="ARBA00022475"/>
    </source>
</evidence>
<reference evidence="10 11" key="1">
    <citation type="submission" date="2017-02" db="EMBL/GenBank/DDBJ databases">
        <authorList>
            <person name="Peterson S.W."/>
        </authorList>
    </citation>
    <scope>NUCLEOTIDE SEQUENCE [LARGE SCALE GENOMIC DNA]</scope>
    <source>
        <strain evidence="10 11">CECT 9027</strain>
    </source>
</reference>
<keyword evidence="6 9" id="KW-0812">Transmembrane</keyword>
<dbReference type="STRING" id="1918946.VPAL9027_03058"/>
<dbReference type="Proteomes" id="UP000189475">
    <property type="component" value="Unassembled WGS sequence"/>
</dbReference>
<evidence type="ECO:0000256" key="5">
    <source>
        <dbReference type="ARBA" id="ARBA00022519"/>
    </source>
</evidence>
<dbReference type="EMBL" id="FUFT01000009">
    <property type="protein sequence ID" value="SJL85037.1"/>
    <property type="molecule type" value="Genomic_DNA"/>
</dbReference>
<keyword evidence="8 9" id="KW-0472">Membrane</keyword>
<evidence type="ECO:0000313" key="11">
    <source>
        <dbReference type="Proteomes" id="UP000189475"/>
    </source>
</evidence>
<evidence type="ECO:0000256" key="8">
    <source>
        <dbReference type="ARBA" id="ARBA00023136"/>
    </source>
</evidence>